<keyword evidence="5" id="KW-1185">Reference proteome</keyword>
<comment type="caution">
    <text evidence="4">The sequence shown here is derived from an EMBL/GenBank/DDBJ whole genome shotgun (WGS) entry which is preliminary data.</text>
</comment>
<dbReference type="InterPro" id="IPR006969">
    <property type="entry name" value="Stig-like"/>
</dbReference>
<evidence type="ECO:0000256" key="1">
    <source>
        <dbReference type="ARBA" id="ARBA00006010"/>
    </source>
</evidence>
<feature type="signal peptide" evidence="3">
    <location>
        <begin position="1"/>
        <end position="19"/>
    </location>
</feature>
<sequence length="164" mass="18221">MGLLIVLFAYLLLVTPLSASIFDDKTTTLDINVSDANPHTSPRTQLLALNPFYQCKLYPKVCRSRGSVNPDCCNNKCVNVDTDYLNCGFCGKKCASNEICCKGKCVNVLTSRNNCGYCGMKCKYNETCCKGKCKNIYYDKKNCGACHNKCKYGEFCAYGMCNYA</sequence>
<evidence type="ECO:0000313" key="5">
    <source>
        <dbReference type="Proteomes" id="UP000245207"/>
    </source>
</evidence>
<evidence type="ECO:0000256" key="2">
    <source>
        <dbReference type="ARBA" id="ARBA00022729"/>
    </source>
</evidence>
<evidence type="ECO:0000256" key="3">
    <source>
        <dbReference type="SAM" id="SignalP"/>
    </source>
</evidence>
<gene>
    <name evidence="4" type="ORF">CTI12_AA114990</name>
</gene>
<dbReference type="PANTHER" id="PTHR33227:SF21">
    <property type="entry name" value="F12F1.21 PROTEIN"/>
    <property type="match status" value="1"/>
</dbReference>
<reference evidence="4 5" key="1">
    <citation type="journal article" date="2018" name="Mol. Plant">
        <title>The genome of Artemisia annua provides insight into the evolution of Asteraceae family and artemisinin biosynthesis.</title>
        <authorList>
            <person name="Shen Q."/>
            <person name="Zhang L."/>
            <person name="Liao Z."/>
            <person name="Wang S."/>
            <person name="Yan T."/>
            <person name="Shi P."/>
            <person name="Liu M."/>
            <person name="Fu X."/>
            <person name="Pan Q."/>
            <person name="Wang Y."/>
            <person name="Lv Z."/>
            <person name="Lu X."/>
            <person name="Zhang F."/>
            <person name="Jiang W."/>
            <person name="Ma Y."/>
            <person name="Chen M."/>
            <person name="Hao X."/>
            <person name="Li L."/>
            <person name="Tang Y."/>
            <person name="Lv G."/>
            <person name="Zhou Y."/>
            <person name="Sun X."/>
            <person name="Brodelius P.E."/>
            <person name="Rose J.K.C."/>
            <person name="Tang K."/>
        </authorList>
    </citation>
    <scope>NUCLEOTIDE SEQUENCE [LARGE SCALE GENOMIC DNA]</scope>
    <source>
        <strain evidence="5">cv. Huhao1</strain>
        <tissue evidence="4">Leaf</tissue>
    </source>
</reference>
<name>A0A2U1PTI3_ARTAN</name>
<comment type="similarity">
    <text evidence="1">Belongs to the STIG1 family.</text>
</comment>
<organism evidence="4 5">
    <name type="scientific">Artemisia annua</name>
    <name type="common">Sweet wormwood</name>
    <dbReference type="NCBI Taxonomy" id="35608"/>
    <lineage>
        <taxon>Eukaryota</taxon>
        <taxon>Viridiplantae</taxon>
        <taxon>Streptophyta</taxon>
        <taxon>Embryophyta</taxon>
        <taxon>Tracheophyta</taxon>
        <taxon>Spermatophyta</taxon>
        <taxon>Magnoliopsida</taxon>
        <taxon>eudicotyledons</taxon>
        <taxon>Gunneridae</taxon>
        <taxon>Pentapetalae</taxon>
        <taxon>asterids</taxon>
        <taxon>campanulids</taxon>
        <taxon>Asterales</taxon>
        <taxon>Asteraceae</taxon>
        <taxon>Asteroideae</taxon>
        <taxon>Anthemideae</taxon>
        <taxon>Artemisiinae</taxon>
        <taxon>Artemisia</taxon>
    </lineage>
</organism>
<dbReference type="PANTHER" id="PTHR33227">
    <property type="entry name" value="STIGMA-SPECIFIC STIG1-LIKE PROTEIN 3"/>
    <property type="match status" value="1"/>
</dbReference>
<dbReference type="OrthoDB" id="5421723at2759"/>
<keyword evidence="2 3" id="KW-0732">Signal</keyword>
<feature type="chain" id="PRO_5015638553" evidence="3">
    <location>
        <begin position="20"/>
        <end position="164"/>
    </location>
</feature>
<dbReference type="Pfam" id="PF04885">
    <property type="entry name" value="Stig1"/>
    <property type="match status" value="1"/>
</dbReference>
<dbReference type="EMBL" id="PKPP01000755">
    <property type="protein sequence ID" value="PWA89035.1"/>
    <property type="molecule type" value="Genomic_DNA"/>
</dbReference>
<dbReference type="AlphaFoldDB" id="A0A2U1PTI3"/>
<protein>
    <submittedName>
        <fullName evidence="4">Stigma-specific protein Stig1</fullName>
    </submittedName>
</protein>
<proteinExistence type="inferred from homology"/>
<evidence type="ECO:0000313" key="4">
    <source>
        <dbReference type="EMBL" id="PWA89035.1"/>
    </source>
</evidence>
<accession>A0A2U1PTI3</accession>
<dbReference type="Proteomes" id="UP000245207">
    <property type="component" value="Unassembled WGS sequence"/>
</dbReference>